<accession>A0A4C1T8Y9</accession>
<organism evidence="1 2">
    <name type="scientific">Eumeta variegata</name>
    <name type="common">Bagworm moth</name>
    <name type="synonym">Eumeta japonica</name>
    <dbReference type="NCBI Taxonomy" id="151549"/>
    <lineage>
        <taxon>Eukaryota</taxon>
        <taxon>Metazoa</taxon>
        <taxon>Ecdysozoa</taxon>
        <taxon>Arthropoda</taxon>
        <taxon>Hexapoda</taxon>
        <taxon>Insecta</taxon>
        <taxon>Pterygota</taxon>
        <taxon>Neoptera</taxon>
        <taxon>Endopterygota</taxon>
        <taxon>Lepidoptera</taxon>
        <taxon>Glossata</taxon>
        <taxon>Ditrysia</taxon>
        <taxon>Tineoidea</taxon>
        <taxon>Psychidae</taxon>
        <taxon>Oiketicinae</taxon>
        <taxon>Eumeta</taxon>
    </lineage>
</organism>
<evidence type="ECO:0000313" key="1">
    <source>
        <dbReference type="EMBL" id="GBP10999.1"/>
    </source>
</evidence>
<name>A0A4C1T8Y9_EUMVA</name>
<dbReference type="Proteomes" id="UP000299102">
    <property type="component" value="Unassembled WGS sequence"/>
</dbReference>
<proteinExistence type="predicted"/>
<evidence type="ECO:0008006" key="3">
    <source>
        <dbReference type="Google" id="ProtNLM"/>
    </source>
</evidence>
<sequence length="252" mass="28512">MSLSLSFSFSLSLFRSGIQSVIKLKTSFIKCEVLFVSPSRQPGRAAAARRAAGGAPIFHAIADSNLALQSFKLVKFWKSLCTFRTCHLSQQESYNRLRLAFHDEAPTLVTVYNWFNKFNRGRTVTSDDLRNGRPTVTTEDDISVVRPCQTLTYKTRVTYQQIQTNIGINCVHRSDTHSYVTRLGLPLKPPPPPPAVSRRLREGAFITAEPPAARRASTRYKRPFPLFQLRNIRFPPPQCFFTANMADSPLRC</sequence>
<protein>
    <recommendedName>
        <fullName evidence="3">Mos1 transposase HTH domain-containing protein</fullName>
    </recommendedName>
</protein>
<keyword evidence="2" id="KW-1185">Reference proteome</keyword>
<dbReference type="EMBL" id="BGZK01000044">
    <property type="protein sequence ID" value="GBP10999.1"/>
    <property type="molecule type" value="Genomic_DNA"/>
</dbReference>
<dbReference type="AlphaFoldDB" id="A0A4C1T8Y9"/>
<comment type="caution">
    <text evidence="1">The sequence shown here is derived from an EMBL/GenBank/DDBJ whole genome shotgun (WGS) entry which is preliminary data.</text>
</comment>
<gene>
    <name evidence="1" type="ORF">EVAR_79680_1</name>
</gene>
<evidence type="ECO:0000313" key="2">
    <source>
        <dbReference type="Proteomes" id="UP000299102"/>
    </source>
</evidence>
<dbReference type="OrthoDB" id="10017160at2759"/>
<reference evidence="1 2" key="1">
    <citation type="journal article" date="2019" name="Commun. Biol.">
        <title>The bagworm genome reveals a unique fibroin gene that provides high tensile strength.</title>
        <authorList>
            <person name="Kono N."/>
            <person name="Nakamura H."/>
            <person name="Ohtoshi R."/>
            <person name="Tomita M."/>
            <person name="Numata K."/>
            <person name="Arakawa K."/>
        </authorList>
    </citation>
    <scope>NUCLEOTIDE SEQUENCE [LARGE SCALE GENOMIC DNA]</scope>
</reference>